<dbReference type="OrthoDB" id="6428965at2759"/>
<evidence type="ECO:0000256" key="1">
    <source>
        <dbReference type="ARBA" id="ARBA00001971"/>
    </source>
</evidence>
<dbReference type="Proteomes" id="UP000728032">
    <property type="component" value="Unassembled WGS sequence"/>
</dbReference>
<comment type="similarity">
    <text evidence="5 15">Belongs to the cytochrome P450 family.</text>
</comment>
<evidence type="ECO:0000256" key="11">
    <source>
        <dbReference type="ARBA" id="ARBA00023004"/>
    </source>
</evidence>
<reference evidence="17" key="1">
    <citation type="submission" date="2020-11" db="EMBL/GenBank/DDBJ databases">
        <authorList>
            <person name="Tran Van P."/>
        </authorList>
    </citation>
    <scope>NUCLEOTIDE SEQUENCE</scope>
</reference>
<evidence type="ECO:0000256" key="7">
    <source>
        <dbReference type="ARBA" id="ARBA00022723"/>
    </source>
</evidence>
<dbReference type="PANTHER" id="PTHR24292">
    <property type="entry name" value="CYTOCHROME P450"/>
    <property type="match status" value="1"/>
</dbReference>
<keyword evidence="7 14" id="KW-0479">Metal-binding</keyword>
<evidence type="ECO:0000256" key="12">
    <source>
        <dbReference type="ARBA" id="ARBA00023033"/>
    </source>
</evidence>
<dbReference type="GO" id="GO:0020037">
    <property type="term" value="F:heme binding"/>
    <property type="evidence" value="ECO:0007669"/>
    <property type="project" value="InterPro"/>
</dbReference>
<dbReference type="PROSITE" id="PS00086">
    <property type="entry name" value="CYTOCHROME_P450"/>
    <property type="match status" value="1"/>
</dbReference>
<organism evidence="17">
    <name type="scientific">Oppiella nova</name>
    <dbReference type="NCBI Taxonomy" id="334625"/>
    <lineage>
        <taxon>Eukaryota</taxon>
        <taxon>Metazoa</taxon>
        <taxon>Ecdysozoa</taxon>
        <taxon>Arthropoda</taxon>
        <taxon>Chelicerata</taxon>
        <taxon>Arachnida</taxon>
        <taxon>Acari</taxon>
        <taxon>Acariformes</taxon>
        <taxon>Sarcoptiformes</taxon>
        <taxon>Oribatida</taxon>
        <taxon>Brachypylina</taxon>
        <taxon>Oppioidea</taxon>
        <taxon>Oppiidae</taxon>
        <taxon>Oppiella</taxon>
    </lineage>
</organism>
<dbReference type="EMBL" id="OC921531">
    <property type="protein sequence ID" value="CAD7653469.1"/>
    <property type="molecule type" value="Genomic_DNA"/>
</dbReference>
<proteinExistence type="inferred from homology"/>
<dbReference type="SUPFAM" id="SSF48264">
    <property type="entry name" value="Cytochrome P450"/>
    <property type="match status" value="1"/>
</dbReference>
<dbReference type="InterPro" id="IPR001128">
    <property type="entry name" value="Cyt_P450"/>
</dbReference>
<dbReference type="AlphaFoldDB" id="A0A7R9M4L1"/>
<dbReference type="Gene3D" id="1.10.630.10">
    <property type="entry name" value="Cytochrome P450"/>
    <property type="match status" value="1"/>
</dbReference>
<gene>
    <name evidence="17" type="ORF">ONB1V03_LOCUS10122</name>
</gene>
<protein>
    <recommendedName>
        <fullName evidence="19">Cytochrome P450</fullName>
    </recommendedName>
</protein>
<comment type="cofactor">
    <cofactor evidence="1 14">
        <name>heme</name>
        <dbReference type="ChEBI" id="CHEBI:30413"/>
    </cofactor>
</comment>
<keyword evidence="10 15" id="KW-0560">Oxidoreductase</keyword>
<dbReference type="PANTHER" id="PTHR24292:SF54">
    <property type="entry name" value="CYP9F3-RELATED"/>
    <property type="match status" value="1"/>
</dbReference>
<dbReference type="GO" id="GO:0005506">
    <property type="term" value="F:iron ion binding"/>
    <property type="evidence" value="ECO:0007669"/>
    <property type="project" value="InterPro"/>
</dbReference>
<keyword evidence="9" id="KW-0492">Microsome</keyword>
<evidence type="ECO:0000256" key="15">
    <source>
        <dbReference type="RuleBase" id="RU000461"/>
    </source>
</evidence>
<accession>A0A7R9M4L1</accession>
<evidence type="ECO:0000256" key="4">
    <source>
        <dbReference type="ARBA" id="ARBA00004406"/>
    </source>
</evidence>
<keyword evidence="11 14" id="KW-0408">Iron</keyword>
<keyword evidence="6 14" id="KW-0349">Heme</keyword>
<evidence type="ECO:0000256" key="3">
    <source>
        <dbReference type="ARBA" id="ARBA00004174"/>
    </source>
</evidence>
<dbReference type="InterPro" id="IPR002403">
    <property type="entry name" value="Cyt_P450_E_grp-IV"/>
</dbReference>
<evidence type="ECO:0000256" key="14">
    <source>
        <dbReference type="PIRSR" id="PIRSR602403-1"/>
    </source>
</evidence>
<evidence type="ECO:0000256" key="13">
    <source>
        <dbReference type="ARBA" id="ARBA00023136"/>
    </source>
</evidence>
<evidence type="ECO:0000256" key="5">
    <source>
        <dbReference type="ARBA" id="ARBA00010617"/>
    </source>
</evidence>
<dbReference type="GO" id="GO:0005789">
    <property type="term" value="C:endoplasmic reticulum membrane"/>
    <property type="evidence" value="ECO:0007669"/>
    <property type="project" value="UniProtKB-SubCell"/>
</dbReference>
<dbReference type="InterPro" id="IPR050476">
    <property type="entry name" value="Insect_CytP450_Detox"/>
</dbReference>
<dbReference type="InterPro" id="IPR017972">
    <property type="entry name" value="Cyt_P450_CS"/>
</dbReference>
<evidence type="ECO:0000313" key="18">
    <source>
        <dbReference type="Proteomes" id="UP000728032"/>
    </source>
</evidence>
<evidence type="ECO:0000256" key="8">
    <source>
        <dbReference type="ARBA" id="ARBA00022824"/>
    </source>
</evidence>
<comment type="subcellular location">
    <subcellularLocation>
        <location evidence="4">Endoplasmic reticulum membrane</location>
        <topology evidence="4">Peripheral membrane protein</topology>
    </subcellularLocation>
    <subcellularLocation>
        <location evidence="3">Microsome membrane</location>
        <topology evidence="3">Peripheral membrane protein</topology>
    </subcellularLocation>
</comment>
<keyword evidence="8" id="KW-0256">Endoplasmic reticulum</keyword>
<evidence type="ECO:0000256" key="9">
    <source>
        <dbReference type="ARBA" id="ARBA00022848"/>
    </source>
</evidence>
<feature type="region of interest" description="Disordered" evidence="16">
    <location>
        <begin position="216"/>
        <end position="235"/>
    </location>
</feature>
<evidence type="ECO:0000256" key="2">
    <source>
        <dbReference type="ARBA" id="ARBA00003690"/>
    </source>
</evidence>
<comment type="function">
    <text evidence="2">May be involved in the metabolism of insect hormones and in the breakdown of synthetic insecticides.</text>
</comment>
<keyword evidence="18" id="KW-1185">Reference proteome</keyword>
<evidence type="ECO:0000256" key="16">
    <source>
        <dbReference type="SAM" id="MobiDB-lite"/>
    </source>
</evidence>
<keyword evidence="12 15" id="KW-0503">Monooxygenase</keyword>
<feature type="binding site" description="axial binding residue" evidence="14">
    <location>
        <position position="401"/>
    </location>
    <ligand>
        <name>heme</name>
        <dbReference type="ChEBI" id="CHEBI:30413"/>
    </ligand>
    <ligandPart>
        <name>Fe</name>
        <dbReference type="ChEBI" id="CHEBI:18248"/>
    </ligandPart>
</feature>
<dbReference type="Pfam" id="PF00067">
    <property type="entry name" value="p450"/>
    <property type="match status" value="1"/>
</dbReference>
<dbReference type="PRINTS" id="PR00465">
    <property type="entry name" value="EP450IV"/>
</dbReference>
<evidence type="ECO:0000256" key="10">
    <source>
        <dbReference type="ARBA" id="ARBA00023002"/>
    </source>
</evidence>
<name>A0A7R9M4L1_9ACAR</name>
<dbReference type="GO" id="GO:0004497">
    <property type="term" value="F:monooxygenase activity"/>
    <property type="evidence" value="ECO:0007669"/>
    <property type="project" value="UniProtKB-KW"/>
</dbReference>
<sequence length="457" mass="53171">MIILGYYAGHRPVLTVAEPELIKSILIRDFNSFTDRIVSRPKDSKQARSISQACGDDWRRLRHIISRAFTTGRMKRMYPSIRQCLRDFQTHLDACAQDRRPLNVMEMFGNFSMDVMATCALATKTNVHNDRNNPVVRYAKSLLDVKWWKMIAKLALPSRWLARLTVTNTGQPEELVYFNKLMTDIIETRSKFTDASNKYTDFLQTLLDANKDSDAAPGVYKSNEEPNKPLKGTGDKTQIVSLKNHLSDDEVRAQIYFILTTAYDTLKRTLAYAIYELAINPHHQQRLFVELREILQPDGDIDYDVLQSLPFMEAVVSETIRLHLPGLRFIRLATRDYTLGTTGITLRKGDQVDIPAYAMHHSQEYFKQPFQFDPDRFFDPERRQMIKPYTYLPWGAGPRNCIGMRISLLVIKLTLAHVVRRYRLYRTEDTDVPLQYKRNYQMTHTKQVIVGIERRPH</sequence>
<dbReference type="InterPro" id="IPR036396">
    <property type="entry name" value="Cyt_P450_sf"/>
</dbReference>
<dbReference type="EMBL" id="CAJPVJ010006706">
    <property type="protein sequence ID" value="CAG2170656.1"/>
    <property type="molecule type" value="Genomic_DNA"/>
</dbReference>
<dbReference type="PRINTS" id="PR00385">
    <property type="entry name" value="P450"/>
</dbReference>
<dbReference type="GO" id="GO:0016705">
    <property type="term" value="F:oxidoreductase activity, acting on paired donors, with incorporation or reduction of molecular oxygen"/>
    <property type="evidence" value="ECO:0007669"/>
    <property type="project" value="InterPro"/>
</dbReference>
<keyword evidence="13" id="KW-0472">Membrane</keyword>
<evidence type="ECO:0000313" key="17">
    <source>
        <dbReference type="EMBL" id="CAD7653469.1"/>
    </source>
</evidence>
<evidence type="ECO:0008006" key="19">
    <source>
        <dbReference type="Google" id="ProtNLM"/>
    </source>
</evidence>
<evidence type="ECO:0000256" key="6">
    <source>
        <dbReference type="ARBA" id="ARBA00022617"/>
    </source>
</evidence>